<gene>
    <name evidence="1" type="ORF">GCM10023094_21140</name>
</gene>
<proteinExistence type="predicted"/>
<protein>
    <recommendedName>
        <fullName evidence="3">Excreted virulence factor EspC (Type VII ESX diderm)</fullName>
    </recommendedName>
</protein>
<reference evidence="2" key="1">
    <citation type="journal article" date="2019" name="Int. J. Syst. Evol. Microbiol.">
        <title>The Global Catalogue of Microorganisms (GCM) 10K type strain sequencing project: providing services to taxonomists for standard genome sequencing and annotation.</title>
        <authorList>
            <consortium name="The Broad Institute Genomics Platform"/>
            <consortium name="The Broad Institute Genome Sequencing Center for Infectious Disease"/>
            <person name="Wu L."/>
            <person name="Ma J."/>
        </authorList>
    </citation>
    <scope>NUCLEOTIDE SEQUENCE [LARGE SCALE GENOMIC DNA]</scope>
    <source>
        <strain evidence="2">JCM 32206</strain>
    </source>
</reference>
<dbReference type="RefSeq" id="WP_345344471.1">
    <property type="nucleotide sequence ID" value="NZ_BAABFB010000030.1"/>
</dbReference>
<dbReference type="Proteomes" id="UP001501183">
    <property type="component" value="Unassembled WGS sequence"/>
</dbReference>
<organism evidence="1 2">
    <name type="scientific">Rhodococcus olei</name>
    <dbReference type="NCBI Taxonomy" id="2161675"/>
    <lineage>
        <taxon>Bacteria</taxon>
        <taxon>Bacillati</taxon>
        <taxon>Actinomycetota</taxon>
        <taxon>Actinomycetes</taxon>
        <taxon>Mycobacteriales</taxon>
        <taxon>Nocardiaceae</taxon>
        <taxon>Rhodococcus</taxon>
    </lineage>
</organism>
<comment type="caution">
    <text evidence="1">The sequence shown here is derived from an EMBL/GenBank/DDBJ whole genome shotgun (WGS) entry which is preliminary data.</text>
</comment>
<accession>A0ABP8P1P8</accession>
<dbReference type="EMBL" id="BAABFB010000030">
    <property type="protein sequence ID" value="GAA4477980.1"/>
    <property type="molecule type" value="Genomic_DNA"/>
</dbReference>
<sequence length="113" mass="11700">MATQNTTQNSAQNSAQNAAKNIVTDGVESITKTFDENLERVQGLNESVLGAAKLSGTVAVDAYEKAVTSVLDFQKSIAAASRIDLVTSVVDAQASLVKGITSAATTAVREALK</sequence>
<evidence type="ECO:0008006" key="3">
    <source>
        <dbReference type="Google" id="ProtNLM"/>
    </source>
</evidence>
<evidence type="ECO:0000313" key="2">
    <source>
        <dbReference type="Proteomes" id="UP001501183"/>
    </source>
</evidence>
<evidence type="ECO:0000313" key="1">
    <source>
        <dbReference type="EMBL" id="GAA4477980.1"/>
    </source>
</evidence>
<name>A0ABP8P1P8_9NOCA</name>
<keyword evidence="2" id="KW-1185">Reference proteome</keyword>